<sequence length="206" mass="22340">MLGARRSPSQERSQETVQRIFAAASRLLGRGVALEDVTTGMIAAEAEVSVGALYRFFPDKQAIVDAIAARHLEDFQGLLIQALMFNPPEDGPALLGAVIDAFVQFLDERPDFKTIAYGGRYISSAARESHSAPKGGLAGMVKSFMVEGLGIESTPELDLRLSIVTVAGDRLLAYALEQPTIEERDRIVGEMKTLLGTYFFAESEEG</sequence>
<gene>
    <name evidence="4" type="ORF">GCM10011611_38280</name>
</gene>
<dbReference type="GO" id="GO:0003700">
    <property type="term" value="F:DNA-binding transcription factor activity"/>
    <property type="evidence" value="ECO:0007669"/>
    <property type="project" value="TreeGrafter"/>
</dbReference>
<reference evidence="4" key="2">
    <citation type="submission" date="2020-09" db="EMBL/GenBank/DDBJ databases">
        <authorList>
            <person name="Sun Q."/>
            <person name="Zhou Y."/>
        </authorList>
    </citation>
    <scope>NUCLEOTIDE SEQUENCE</scope>
    <source>
        <strain evidence="4">CGMCC 1.15725</strain>
    </source>
</reference>
<proteinExistence type="predicted"/>
<dbReference type="GO" id="GO:0000976">
    <property type="term" value="F:transcription cis-regulatory region binding"/>
    <property type="evidence" value="ECO:0007669"/>
    <property type="project" value="TreeGrafter"/>
</dbReference>
<dbReference type="Proteomes" id="UP000646365">
    <property type="component" value="Unassembled WGS sequence"/>
</dbReference>
<reference evidence="4" key="1">
    <citation type="journal article" date="2014" name="Int. J. Syst. Evol. Microbiol.">
        <title>Complete genome sequence of Corynebacterium casei LMG S-19264T (=DSM 44701T), isolated from a smear-ripened cheese.</title>
        <authorList>
            <consortium name="US DOE Joint Genome Institute (JGI-PGF)"/>
            <person name="Walter F."/>
            <person name="Albersmeier A."/>
            <person name="Kalinowski J."/>
            <person name="Ruckert C."/>
        </authorList>
    </citation>
    <scope>NUCLEOTIDE SEQUENCE</scope>
    <source>
        <strain evidence="4">CGMCC 1.15725</strain>
    </source>
</reference>
<keyword evidence="5" id="KW-1185">Reference proteome</keyword>
<evidence type="ECO:0000313" key="5">
    <source>
        <dbReference type="Proteomes" id="UP000646365"/>
    </source>
</evidence>
<comment type="caution">
    <text evidence="4">The sequence shown here is derived from an EMBL/GenBank/DDBJ whole genome shotgun (WGS) entry which is preliminary data.</text>
</comment>
<dbReference type="Gene3D" id="1.10.357.10">
    <property type="entry name" value="Tetracycline Repressor, domain 2"/>
    <property type="match status" value="1"/>
</dbReference>
<evidence type="ECO:0000256" key="2">
    <source>
        <dbReference type="PROSITE-ProRule" id="PRU00335"/>
    </source>
</evidence>
<name>A0A8J2YVV2_9PROT</name>
<dbReference type="PROSITE" id="PS50977">
    <property type="entry name" value="HTH_TETR_2"/>
    <property type="match status" value="1"/>
</dbReference>
<dbReference type="AlphaFoldDB" id="A0A8J2YVV2"/>
<dbReference type="InterPro" id="IPR009057">
    <property type="entry name" value="Homeodomain-like_sf"/>
</dbReference>
<dbReference type="RefSeq" id="WP_189048697.1">
    <property type="nucleotide sequence ID" value="NZ_BMJQ01000010.1"/>
</dbReference>
<evidence type="ECO:0000256" key="1">
    <source>
        <dbReference type="ARBA" id="ARBA00023125"/>
    </source>
</evidence>
<dbReference type="EMBL" id="BMJQ01000010">
    <property type="protein sequence ID" value="GGF28546.1"/>
    <property type="molecule type" value="Genomic_DNA"/>
</dbReference>
<feature type="domain" description="HTH tetR-type" evidence="3">
    <location>
        <begin position="14"/>
        <end position="75"/>
    </location>
</feature>
<protein>
    <submittedName>
        <fullName evidence="4">TetR family transcriptional regulator</fullName>
    </submittedName>
</protein>
<organism evidence="4 5">
    <name type="scientific">Aliidongia dinghuensis</name>
    <dbReference type="NCBI Taxonomy" id="1867774"/>
    <lineage>
        <taxon>Bacteria</taxon>
        <taxon>Pseudomonadati</taxon>
        <taxon>Pseudomonadota</taxon>
        <taxon>Alphaproteobacteria</taxon>
        <taxon>Rhodospirillales</taxon>
        <taxon>Dongiaceae</taxon>
        <taxon>Aliidongia</taxon>
    </lineage>
</organism>
<accession>A0A8J2YVV2</accession>
<feature type="DNA-binding region" description="H-T-H motif" evidence="2">
    <location>
        <begin position="38"/>
        <end position="57"/>
    </location>
</feature>
<dbReference type="PANTHER" id="PTHR30055">
    <property type="entry name" value="HTH-TYPE TRANSCRIPTIONAL REGULATOR RUTR"/>
    <property type="match status" value="1"/>
</dbReference>
<evidence type="ECO:0000313" key="4">
    <source>
        <dbReference type="EMBL" id="GGF28546.1"/>
    </source>
</evidence>
<dbReference type="InterPro" id="IPR001647">
    <property type="entry name" value="HTH_TetR"/>
</dbReference>
<keyword evidence="1 2" id="KW-0238">DNA-binding</keyword>
<dbReference type="Pfam" id="PF00440">
    <property type="entry name" value="TetR_N"/>
    <property type="match status" value="1"/>
</dbReference>
<evidence type="ECO:0000259" key="3">
    <source>
        <dbReference type="PROSITE" id="PS50977"/>
    </source>
</evidence>
<dbReference type="PANTHER" id="PTHR30055:SF226">
    <property type="entry name" value="HTH-TYPE TRANSCRIPTIONAL REGULATOR PKSA"/>
    <property type="match status" value="1"/>
</dbReference>
<dbReference type="SUPFAM" id="SSF46689">
    <property type="entry name" value="Homeodomain-like"/>
    <property type="match status" value="1"/>
</dbReference>
<dbReference type="InterPro" id="IPR050109">
    <property type="entry name" value="HTH-type_TetR-like_transc_reg"/>
</dbReference>